<evidence type="ECO:0000313" key="6">
    <source>
        <dbReference type="Proteomes" id="UP000091820"/>
    </source>
</evidence>
<evidence type="ECO:0000256" key="1">
    <source>
        <dbReference type="ARBA" id="ARBA00004300"/>
    </source>
</evidence>
<dbReference type="SUPFAM" id="SSF74924">
    <property type="entry name" value="Cap-Gly domain"/>
    <property type="match status" value="1"/>
</dbReference>
<dbReference type="SUPFAM" id="SSF54001">
    <property type="entry name" value="Cysteine proteinases"/>
    <property type="match status" value="1"/>
</dbReference>
<reference evidence="5" key="2">
    <citation type="submission" date="2020-05" db="UniProtKB">
        <authorList>
            <consortium name="EnsemblMetazoa"/>
        </authorList>
    </citation>
    <scope>IDENTIFICATION</scope>
    <source>
        <strain evidence="5">IAEA</strain>
    </source>
</reference>
<dbReference type="Proteomes" id="UP000091820">
    <property type="component" value="Unassembled WGS sequence"/>
</dbReference>
<dbReference type="GO" id="GO:0004843">
    <property type="term" value="F:cysteine-type deubiquitinase activity"/>
    <property type="evidence" value="ECO:0007669"/>
    <property type="project" value="InterPro"/>
</dbReference>
<dbReference type="GO" id="GO:0005813">
    <property type="term" value="C:centrosome"/>
    <property type="evidence" value="ECO:0007669"/>
    <property type="project" value="UniProtKB-SubCell"/>
</dbReference>
<dbReference type="AlphaFoldDB" id="A0A1A9W5B9"/>
<protein>
    <submittedName>
        <fullName evidence="5">USP domain-containing protein</fullName>
    </submittedName>
</protein>
<dbReference type="GO" id="GO:0016579">
    <property type="term" value="P:protein deubiquitination"/>
    <property type="evidence" value="ECO:0007669"/>
    <property type="project" value="InterPro"/>
</dbReference>
<dbReference type="PROSITE" id="PS50235">
    <property type="entry name" value="USP_3"/>
    <property type="match status" value="1"/>
</dbReference>
<organism evidence="5 6">
    <name type="scientific">Glossina brevipalpis</name>
    <dbReference type="NCBI Taxonomy" id="37001"/>
    <lineage>
        <taxon>Eukaryota</taxon>
        <taxon>Metazoa</taxon>
        <taxon>Ecdysozoa</taxon>
        <taxon>Arthropoda</taxon>
        <taxon>Hexapoda</taxon>
        <taxon>Insecta</taxon>
        <taxon>Pterygota</taxon>
        <taxon>Neoptera</taxon>
        <taxon>Endopterygota</taxon>
        <taxon>Diptera</taxon>
        <taxon>Brachycera</taxon>
        <taxon>Muscomorpha</taxon>
        <taxon>Hippoboscoidea</taxon>
        <taxon>Glossinidae</taxon>
        <taxon>Glossina</taxon>
    </lineage>
</organism>
<sequence length="994" mass="112511">MKCELKRKMEKEMEFKFALLNRKTDLYLYQTEEFSSDGDEKESISVEMGTPVKIFPLKSAKNKNMSIVQILDYVNKVPIYENLFECPTNNLNRVNKFLWPFVIAIVEPDHRMFLVKEEQHGNWLTSLKNETLSPQAEKIPFSANYLHVEPRYSIITTANWIHPLSSDLRKKVTIPSCEFITDTISKVKSVIENNANASSLKREKKTKQKEPTAQFYDTPDCFANTNSNERDRKHNEFVSDNGESRETNVQNFERRKSSVQTQTKPPTSILKNKRSTSGVRNKERNIKSNSHMNSGDREIFVIDNEECSTHEPVYLIPKEVDFAELLGTSWPKNAGGFASILDRSTNNKLLRGGQEKLYSNEAIRTASTKNDIENDNENKLISVATTVKDNDSKIQSVSTPGTGALKKNSLSAIIIPEDAAVLICICKMEFDRASTLSPNEPSLYKYIPLTVLELFTSIPVDYGCGSSHSDAWNFNIDHPSLDTVPGTSFCIGTLVKVDMANSGEPLYGVIRWIGVPPGMTTIKVGVETEEENEDRNFPENSSACDTFFKTFEHRGIFVSPEQCKIDHRYGGADTCNIIAKNSSSDIEIENGTVDNAAMFGKKDSPIVPGAVAPLKCLSLECLEQLCGKFKGIQGHHNSCYLDVTLFSMFTFTSVFDAILFRARESQDIKNYTEVQTVLREEIVNPLRRHTFVRADRVMKLRKLLEKLSSVSGLTSEEKDPEEFLNCLLAQIMRAEPFLKLNSGQETYYYQLFVEKDEHLSFPSVQQLFEQSFWASDIKLNDVPSCLIIQMPRFGKNYKMYSRILPSQVLDVTDIIANSPRQCTVCGKLAEHECRDCFGVLQSGSGLESTAFCSQCLKTVHSHTKRSSHTSRALEIPQDFRLMADHTTIPRLYMELFAVVCIETSHYVTFVKAGSGLDAPWCFFDSMADRNGEQNGYNIPEMVAVPDMPQWLSEDGALFVHESSSTDKMLPEHAKRLFCDAYMCMYQSADVMMYR</sequence>
<feature type="compositionally biased region" description="Basic and acidic residues" evidence="3">
    <location>
        <begin position="228"/>
        <end position="256"/>
    </location>
</feature>
<evidence type="ECO:0000259" key="4">
    <source>
        <dbReference type="PROSITE" id="PS50235"/>
    </source>
</evidence>
<evidence type="ECO:0000256" key="3">
    <source>
        <dbReference type="SAM" id="MobiDB-lite"/>
    </source>
</evidence>
<name>A0A1A9W5B9_9MUSC</name>
<dbReference type="InterPro" id="IPR001394">
    <property type="entry name" value="Peptidase_C19_UCH"/>
</dbReference>
<keyword evidence="6" id="KW-1185">Reference proteome</keyword>
<accession>A0A1A9W5B9</accession>
<dbReference type="InterPro" id="IPR036859">
    <property type="entry name" value="CAP-Gly_dom_sf"/>
</dbReference>
<dbReference type="Gene3D" id="3.90.70.10">
    <property type="entry name" value="Cysteine proteinases"/>
    <property type="match status" value="1"/>
</dbReference>
<dbReference type="VEuPathDB" id="VectorBase:GBRI006911"/>
<feature type="domain" description="USP" evidence="4">
    <location>
        <begin position="630"/>
        <end position="963"/>
    </location>
</feature>
<proteinExistence type="predicted"/>
<dbReference type="InterPro" id="IPR038765">
    <property type="entry name" value="Papain-like_cys_pep_sf"/>
</dbReference>
<dbReference type="CDD" id="cd02670">
    <property type="entry name" value="Peptidase_C19N"/>
    <property type="match status" value="1"/>
</dbReference>
<dbReference type="STRING" id="37001.A0A1A9W5B9"/>
<dbReference type="EnsemblMetazoa" id="GBRI006911-RA">
    <property type="protein sequence ID" value="GBRI006911-PA"/>
    <property type="gene ID" value="GBRI006911"/>
</dbReference>
<dbReference type="Gene3D" id="2.30.30.190">
    <property type="entry name" value="CAP Gly-rich-like domain"/>
    <property type="match status" value="1"/>
</dbReference>
<evidence type="ECO:0000313" key="5">
    <source>
        <dbReference type="EnsemblMetazoa" id="GBRI006911-PA"/>
    </source>
</evidence>
<keyword evidence="2" id="KW-0963">Cytoplasm</keyword>
<feature type="region of interest" description="Disordered" evidence="3">
    <location>
        <begin position="198"/>
        <end position="292"/>
    </location>
</feature>
<dbReference type="InterPro" id="IPR028889">
    <property type="entry name" value="USP"/>
</dbReference>
<feature type="compositionally biased region" description="Polar residues" evidence="3">
    <location>
        <begin position="258"/>
        <end position="279"/>
    </location>
</feature>
<dbReference type="PANTHER" id="PTHR11830">
    <property type="entry name" value="40S RIBOSOMAL PROTEIN S3A"/>
    <property type="match status" value="1"/>
</dbReference>
<comment type="subcellular location">
    <subcellularLocation>
        <location evidence="1">Cytoplasm</location>
        <location evidence="1">Cytoskeleton</location>
        <location evidence="1">Microtubule organizing center</location>
        <location evidence="1">Centrosome</location>
    </subcellularLocation>
</comment>
<dbReference type="FunFam" id="3.90.70.10:FF:000009">
    <property type="entry name" value="Putative ubiquitin carboxyl-terminal hydrolase CYLD"/>
    <property type="match status" value="1"/>
</dbReference>
<evidence type="ECO:0000256" key="2">
    <source>
        <dbReference type="ARBA" id="ARBA00022490"/>
    </source>
</evidence>
<reference evidence="6" key="1">
    <citation type="submission" date="2014-03" db="EMBL/GenBank/DDBJ databases">
        <authorList>
            <person name="Aksoy S."/>
            <person name="Warren W."/>
            <person name="Wilson R.K."/>
        </authorList>
    </citation>
    <scope>NUCLEOTIDE SEQUENCE [LARGE SCALE GENOMIC DNA]</scope>
    <source>
        <strain evidence="6">IAEA</strain>
    </source>
</reference>
<dbReference type="Pfam" id="PF00443">
    <property type="entry name" value="UCH"/>
    <property type="match status" value="1"/>
</dbReference>